<evidence type="ECO:0000256" key="9">
    <source>
        <dbReference type="ARBA" id="ARBA00022741"/>
    </source>
</evidence>
<dbReference type="GO" id="GO:0015937">
    <property type="term" value="P:coenzyme A biosynthetic process"/>
    <property type="evidence" value="ECO:0007669"/>
    <property type="project" value="UniProtKB-UniRule"/>
</dbReference>
<keyword evidence="7 16" id="KW-0963">Cytoplasm</keyword>
<dbReference type="InterPro" id="IPR043129">
    <property type="entry name" value="ATPase_NBD"/>
</dbReference>
<keyword evidence="12 16" id="KW-0630">Potassium</keyword>
<evidence type="ECO:0000256" key="14">
    <source>
        <dbReference type="ARBA" id="ARBA00038036"/>
    </source>
</evidence>
<comment type="catalytic activity">
    <reaction evidence="1 16">
        <text>(R)-pantothenate + ATP = (R)-4'-phosphopantothenate + ADP + H(+)</text>
        <dbReference type="Rhea" id="RHEA:16373"/>
        <dbReference type="ChEBI" id="CHEBI:10986"/>
        <dbReference type="ChEBI" id="CHEBI:15378"/>
        <dbReference type="ChEBI" id="CHEBI:29032"/>
        <dbReference type="ChEBI" id="CHEBI:30616"/>
        <dbReference type="ChEBI" id="CHEBI:456216"/>
        <dbReference type="EC" id="2.7.1.33"/>
    </reaction>
</comment>
<protein>
    <recommendedName>
        <fullName evidence="15 16">Type III pantothenate kinase</fullName>
        <ecNumber evidence="6 16">2.7.1.33</ecNumber>
    </recommendedName>
    <alternativeName>
        <fullName evidence="16">PanK-III</fullName>
    </alternativeName>
    <alternativeName>
        <fullName evidence="16">Pantothenic acid kinase</fullName>
    </alternativeName>
</protein>
<keyword evidence="18" id="KW-1185">Reference proteome</keyword>
<evidence type="ECO:0000313" key="17">
    <source>
        <dbReference type="EMBL" id="STZ69881.1"/>
    </source>
</evidence>
<dbReference type="GO" id="GO:0046872">
    <property type="term" value="F:metal ion binding"/>
    <property type="evidence" value="ECO:0007669"/>
    <property type="project" value="UniProtKB-KW"/>
</dbReference>
<accession>A0A378U4E1</accession>
<dbReference type="GO" id="GO:0004594">
    <property type="term" value="F:pantothenate kinase activity"/>
    <property type="evidence" value="ECO:0007669"/>
    <property type="project" value="UniProtKB-UniRule"/>
</dbReference>
<evidence type="ECO:0000256" key="4">
    <source>
        <dbReference type="ARBA" id="ARBA00005225"/>
    </source>
</evidence>
<dbReference type="UniPathway" id="UPA00241">
    <property type="reaction ID" value="UER00352"/>
</dbReference>
<comment type="cofactor">
    <cofactor evidence="2">
        <name>K(+)</name>
        <dbReference type="ChEBI" id="CHEBI:29103"/>
    </cofactor>
</comment>
<evidence type="ECO:0000256" key="6">
    <source>
        <dbReference type="ARBA" id="ARBA00012102"/>
    </source>
</evidence>
<dbReference type="Gene3D" id="3.30.420.40">
    <property type="match status" value="2"/>
</dbReference>
<evidence type="ECO:0000256" key="5">
    <source>
        <dbReference type="ARBA" id="ARBA00011738"/>
    </source>
</evidence>
<evidence type="ECO:0000256" key="1">
    <source>
        <dbReference type="ARBA" id="ARBA00001206"/>
    </source>
</evidence>
<evidence type="ECO:0000256" key="3">
    <source>
        <dbReference type="ARBA" id="ARBA00004496"/>
    </source>
</evidence>
<evidence type="ECO:0000256" key="8">
    <source>
        <dbReference type="ARBA" id="ARBA00022679"/>
    </source>
</evidence>
<feature type="binding site" evidence="16">
    <location>
        <position position="120"/>
    </location>
    <ligand>
        <name>ATP</name>
        <dbReference type="ChEBI" id="CHEBI:30616"/>
    </ligand>
</feature>
<keyword evidence="13 16" id="KW-0173">Coenzyme A biosynthesis</keyword>
<comment type="subcellular location">
    <subcellularLocation>
        <location evidence="3 16">Cytoplasm</location>
    </subcellularLocation>
</comment>
<dbReference type="GO" id="GO:0005524">
    <property type="term" value="F:ATP binding"/>
    <property type="evidence" value="ECO:0007669"/>
    <property type="project" value="UniProtKB-UniRule"/>
</dbReference>
<sequence length="249" mass="28261">MIYTLDIGNTRTKLAMFENNSLLKTEYLSTKNLQEELLFFLKKNKTKPKIILASVVHLDSELLNWLQTHTDFIQISHTTPLPVVNKYQTPHTLGIDRLVVAAGSTIVYPNTARLIIDAGTCITYDFVNTENEYLGGAISPGLQLRYKALNDYTAKLPYLQTEDINYFIGKNTNESIQSGVINGIVAEIDNIIDHYKKDYSDLTIILTGGDTVFLAKRLKNIIFANPNFLSESLNYIYQYIIENDKKNHS</sequence>
<dbReference type="CDD" id="cd24015">
    <property type="entry name" value="ASKHA_NBD_PanK-III"/>
    <property type="match status" value="1"/>
</dbReference>
<comment type="cofactor">
    <cofactor evidence="16">
        <name>NH4(+)</name>
        <dbReference type="ChEBI" id="CHEBI:28938"/>
    </cofactor>
    <cofactor evidence="16">
        <name>K(+)</name>
        <dbReference type="ChEBI" id="CHEBI:29103"/>
    </cofactor>
    <text evidence="16">A monovalent cation. Ammonium or potassium.</text>
</comment>
<evidence type="ECO:0000256" key="7">
    <source>
        <dbReference type="ARBA" id="ARBA00022490"/>
    </source>
</evidence>
<dbReference type="Proteomes" id="UP000255024">
    <property type="component" value="Unassembled WGS sequence"/>
</dbReference>
<gene>
    <name evidence="16 17" type="primary">coaX</name>
    <name evidence="17" type="ORF">NCTC11179_03403</name>
</gene>
<dbReference type="HAMAP" id="MF_01274">
    <property type="entry name" value="Pantothen_kinase_3"/>
    <property type="match status" value="1"/>
</dbReference>
<dbReference type="PANTHER" id="PTHR34265">
    <property type="entry name" value="TYPE III PANTOTHENATE KINASE"/>
    <property type="match status" value="1"/>
</dbReference>
<keyword evidence="11 16" id="KW-0067">ATP-binding</keyword>
<feature type="binding site" evidence="16">
    <location>
        <position position="172"/>
    </location>
    <ligand>
        <name>substrate</name>
    </ligand>
</feature>
<dbReference type="PANTHER" id="PTHR34265:SF1">
    <property type="entry name" value="TYPE III PANTOTHENATE KINASE"/>
    <property type="match status" value="1"/>
</dbReference>
<proteinExistence type="inferred from homology"/>
<dbReference type="InterPro" id="IPR004619">
    <property type="entry name" value="Type_III_PanK"/>
</dbReference>
<dbReference type="Pfam" id="PF03309">
    <property type="entry name" value="Pan_kinase"/>
    <property type="match status" value="1"/>
</dbReference>
<name>A0A378U4E1_MYROD</name>
<dbReference type="GO" id="GO:0005737">
    <property type="term" value="C:cytoplasm"/>
    <property type="evidence" value="ECO:0007669"/>
    <property type="project" value="UniProtKB-SubCell"/>
</dbReference>
<evidence type="ECO:0000256" key="11">
    <source>
        <dbReference type="ARBA" id="ARBA00022840"/>
    </source>
</evidence>
<evidence type="ECO:0000256" key="2">
    <source>
        <dbReference type="ARBA" id="ARBA00001958"/>
    </source>
</evidence>
<comment type="function">
    <text evidence="16">Catalyzes the phosphorylation of pantothenate (Pan), the first step in CoA biosynthesis.</text>
</comment>
<evidence type="ECO:0000313" key="18">
    <source>
        <dbReference type="Proteomes" id="UP000255024"/>
    </source>
</evidence>
<organism evidence="17 18">
    <name type="scientific">Myroides odoratus</name>
    <name type="common">Flavobacterium odoratum</name>
    <dbReference type="NCBI Taxonomy" id="256"/>
    <lineage>
        <taxon>Bacteria</taxon>
        <taxon>Pseudomonadati</taxon>
        <taxon>Bacteroidota</taxon>
        <taxon>Flavobacteriia</taxon>
        <taxon>Flavobacteriales</taxon>
        <taxon>Flavobacteriaceae</taxon>
        <taxon>Myroides</taxon>
    </lineage>
</organism>
<evidence type="ECO:0000256" key="10">
    <source>
        <dbReference type="ARBA" id="ARBA00022777"/>
    </source>
</evidence>
<feature type="active site" description="Proton acceptor" evidence="16">
    <location>
        <position position="96"/>
    </location>
</feature>
<feature type="binding site" evidence="16">
    <location>
        <position position="87"/>
    </location>
    <ligand>
        <name>substrate</name>
    </ligand>
</feature>
<feature type="binding site" evidence="16">
    <location>
        <begin position="94"/>
        <end position="97"/>
    </location>
    <ligand>
        <name>substrate</name>
    </ligand>
</feature>
<comment type="pathway">
    <text evidence="4 16">Cofactor biosynthesis; coenzyme A biosynthesis; CoA from (R)-pantothenate: step 1/5.</text>
</comment>
<comment type="similarity">
    <text evidence="14 16">Belongs to the type III pantothenate kinase family.</text>
</comment>
<feature type="binding site" evidence="16">
    <location>
        <begin position="6"/>
        <end position="13"/>
    </location>
    <ligand>
        <name>ATP</name>
        <dbReference type="ChEBI" id="CHEBI:30616"/>
    </ligand>
</feature>
<dbReference type="EC" id="2.7.1.33" evidence="6 16"/>
<dbReference type="EMBL" id="UGQL01000002">
    <property type="protein sequence ID" value="STZ69881.1"/>
    <property type="molecule type" value="Genomic_DNA"/>
</dbReference>
<keyword evidence="16" id="KW-0479">Metal-binding</keyword>
<dbReference type="AlphaFoldDB" id="A0A378U4E1"/>
<keyword evidence="8 16" id="KW-0808">Transferase</keyword>
<comment type="subunit">
    <text evidence="5 16">Homodimer.</text>
</comment>
<evidence type="ECO:0000256" key="12">
    <source>
        <dbReference type="ARBA" id="ARBA00022958"/>
    </source>
</evidence>
<feature type="binding site" evidence="16">
    <location>
        <position position="117"/>
    </location>
    <ligand>
        <name>K(+)</name>
        <dbReference type="ChEBI" id="CHEBI:29103"/>
    </ligand>
</feature>
<reference evidence="17 18" key="1">
    <citation type="submission" date="2018-06" db="EMBL/GenBank/DDBJ databases">
        <authorList>
            <consortium name="Pathogen Informatics"/>
            <person name="Doyle S."/>
        </authorList>
    </citation>
    <scope>NUCLEOTIDE SEQUENCE [LARGE SCALE GENOMIC DNA]</scope>
    <source>
        <strain evidence="17 18">NCTC11179</strain>
    </source>
</reference>
<dbReference type="NCBIfam" id="TIGR00671">
    <property type="entry name" value="baf"/>
    <property type="match status" value="1"/>
</dbReference>
<keyword evidence="9 16" id="KW-0547">Nucleotide-binding</keyword>
<evidence type="ECO:0000256" key="16">
    <source>
        <dbReference type="HAMAP-Rule" id="MF_01274"/>
    </source>
</evidence>
<evidence type="ECO:0000256" key="15">
    <source>
        <dbReference type="ARBA" id="ARBA00040883"/>
    </source>
</evidence>
<keyword evidence="10 16" id="KW-0418">Kinase</keyword>
<dbReference type="SUPFAM" id="SSF53067">
    <property type="entry name" value="Actin-like ATPase domain"/>
    <property type="match status" value="2"/>
</dbReference>
<dbReference type="NCBIfam" id="NF009853">
    <property type="entry name" value="PRK13320.1-5"/>
    <property type="match status" value="1"/>
</dbReference>
<dbReference type="RefSeq" id="WP_115092498.1">
    <property type="nucleotide sequence ID" value="NZ_CP068107.1"/>
</dbReference>
<evidence type="ECO:0000256" key="13">
    <source>
        <dbReference type="ARBA" id="ARBA00022993"/>
    </source>
</evidence>